<dbReference type="SUPFAM" id="SSF53756">
    <property type="entry name" value="UDP-Glycosyltransferase/glycogen phosphorylase"/>
    <property type="match status" value="1"/>
</dbReference>
<comment type="caution">
    <text evidence="2">The sequence shown here is derived from an EMBL/GenBank/DDBJ whole genome shotgun (WGS) entry which is preliminary data.</text>
</comment>
<dbReference type="Pfam" id="PF00534">
    <property type="entry name" value="Glycos_transf_1"/>
    <property type="match status" value="1"/>
</dbReference>
<evidence type="ECO:0000259" key="1">
    <source>
        <dbReference type="Pfam" id="PF00534"/>
    </source>
</evidence>
<sequence length="378" mass="42137">MQTPSTGKKRILFLTPLASRTGSEMMLWNVINRIDKNEYEVAVASYAEGELLDHLPPGVRAYKVPGTFKTIDRINYHLGRHPIVTALKEIQKDFKADLWYLNTIVLPKAALVAEELNVPFVVHFHEMPLSYAYVNREEFELMIGKAVRLIGCSEATYAGIKQAGAENVSLCYEFIEDIAEPADQTPAKQVREELGIAEDHFVWAMSGVPSERKGFDFFPDIADLLDDERVHLMWVGGGGPQDGYISWVENRIAHSGSRTRIHLPGKQKDRYLAFLQAADGFILTSRQDPFPLVMMEVAALGKPIVSFPSGGVSELLVEGMGLVTEDISVKQLVSGMRKVMTGEVSCNPAVSKLRYRDFSIDAGMKQWNAIMAEVWAAL</sequence>
<evidence type="ECO:0000313" key="3">
    <source>
        <dbReference type="Proteomes" id="UP001501508"/>
    </source>
</evidence>
<accession>A0ABP8M0L5</accession>
<dbReference type="RefSeq" id="WP_345029447.1">
    <property type="nucleotide sequence ID" value="NZ_BAABEY010000024.1"/>
</dbReference>
<gene>
    <name evidence="2" type="ORF">GCM10023091_24130</name>
</gene>
<organism evidence="2 3">
    <name type="scientific">Ravibacter arvi</name>
    <dbReference type="NCBI Taxonomy" id="2051041"/>
    <lineage>
        <taxon>Bacteria</taxon>
        <taxon>Pseudomonadati</taxon>
        <taxon>Bacteroidota</taxon>
        <taxon>Cytophagia</taxon>
        <taxon>Cytophagales</taxon>
        <taxon>Spirosomataceae</taxon>
        <taxon>Ravibacter</taxon>
    </lineage>
</organism>
<proteinExistence type="predicted"/>
<protein>
    <recommendedName>
        <fullName evidence="1">Glycosyl transferase family 1 domain-containing protein</fullName>
    </recommendedName>
</protein>
<dbReference type="EMBL" id="BAABEY010000024">
    <property type="protein sequence ID" value="GAA4440455.1"/>
    <property type="molecule type" value="Genomic_DNA"/>
</dbReference>
<dbReference type="PANTHER" id="PTHR12526">
    <property type="entry name" value="GLYCOSYLTRANSFERASE"/>
    <property type="match status" value="1"/>
</dbReference>
<reference evidence="3" key="1">
    <citation type="journal article" date="2019" name="Int. J. Syst. Evol. Microbiol.">
        <title>The Global Catalogue of Microorganisms (GCM) 10K type strain sequencing project: providing services to taxonomists for standard genome sequencing and annotation.</title>
        <authorList>
            <consortium name="The Broad Institute Genomics Platform"/>
            <consortium name="The Broad Institute Genome Sequencing Center for Infectious Disease"/>
            <person name="Wu L."/>
            <person name="Ma J."/>
        </authorList>
    </citation>
    <scope>NUCLEOTIDE SEQUENCE [LARGE SCALE GENOMIC DNA]</scope>
    <source>
        <strain evidence="3">JCM 31920</strain>
    </source>
</reference>
<name>A0ABP8M0L5_9BACT</name>
<dbReference type="Gene3D" id="3.40.50.2000">
    <property type="entry name" value="Glycogen Phosphorylase B"/>
    <property type="match status" value="2"/>
</dbReference>
<feature type="domain" description="Glycosyl transferase family 1" evidence="1">
    <location>
        <begin position="190"/>
        <end position="343"/>
    </location>
</feature>
<evidence type="ECO:0000313" key="2">
    <source>
        <dbReference type="EMBL" id="GAA4440455.1"/>
    </source>
</evidence>
<keyword evidence="3" id="KW-1185">Reference proteome</keyword>
<dbReference type="PANTHER" id="PTHR12526:SF637">
    <property type="entry name" value="GLYCOSYLTRANSFERASE EPSF-RELATED"/>
    <property type="match status" value="1"/>
</dbReference>
<dbReference type="Proteomes" id="UP001501508">
    <property type="component" value="Unassembled WGS sequence"/>
</dbReference>
<dbReference type="InterPro" id="IPR001296">
    <property type="entry name" value="Glyco_trans_1"/>
</dbReference>